<dbReference type="GO" id="GO:0015171">
    <property type="term" value="F:amino acid transmembrane transporter activity"/>
    <property type="evidence" value="ECO:0007669"/>
    <property type="project" value="TreeGrafter"/>
</dbReference>
<dbReference type="OMA" id="TPMKRCL"/>
<evidence type="ECO:0000256" key="7">
    <source>
        <dbReference type="SAM" id="MobiDB-lite"/>
    </source>
</evidence>
<dbReference type="InterPro" id="IPR029485">
    <property type="entry name" value="CAT_C"/>
</dbReference>
<dbReference type="GO" id="GO:0005886">
    <property type="term" value="C:plasma membrane"/>
    <property type="evidence" value="ECO:0007669"/>
    <property type="project" value="TreeGrafter"/>
</dbReference>
<feature type="transmembrane region" description="Helical" evidence="8">
    <location>
        <begin position="400"/>
        <end position="420"/>
    </location>
</feature>
<name>A0A2K6FGZ7_PROCO</name>
<evidence type="ECO:0000256" key="3">
    <source>
        <dbReference type="ARBA" id="ARBA00022692"/>
    </source>
</evidence>
<evidence type="ECO:0000313" key="10">
    <source>
        <dbReference type="Ensembl" id="ENSPCOP00000013251.1"/>
    </source>
</evidence>
<keyword evidence="4" id="KW-0029">Amino-acid transport</keyword>
<comment type="subcellular location">
    <subcellularLocation>
        <location evidence="1">Membrane</location>
        <topology evidence="1">Multi-pass membrane protein</topology>
    </subcellularLocation>
</comment>
<feature type="transmembrane region" description="Helical" evidence="8">
    <location>
        <begin position="281"/>
        <end position="302"/>
    </location>
</feature>
<feature type="compositionally biased region" description="Pro residues" evidence="7">
    <location>
        <begin position="514"/>
        <end position="525"/>
    </location>
</feature>
<dbReference type="PIRSF" id="PIRSF006060">
    <property type="entry name" value="AA_transporter"/>
    <property type="match status" value="1"/>
</dbReference>
<feature type="domain" description="Cationic amino acid transporter C-terminal" evidence="9">
    <location>
        <begin position="430"/>
        <end position="480"/>
    </location>
</feature>
<feature type="region of interest" description="Disordered" evidence="7">
    <location>
        <begin position="506"/>
        <end position="525"/>
    </location>
</feature>
<dbReference type="STRING" id="379532.ENSPCOP00000013251"/>
<dbReference type="PANTHER" id="PTHR43243:SF4">
    <property type="entry name" value="CATIONIC AMINO ACID TRANSPORTER 4"/>
    <property type="match status" value="1"/>
</dbReference>
<dbReference type="InterPro" id="IPR002293">
    <property type="entry name" value="AA/rel_permease1"/>
</dbReference>
<proteinExistence type="predicted"/>
<feature type="transmembrane region" description="Helical" evidence="8">
    <location>
        <begin position="204"/>
        <end position="228"/>
    </location>
</feature>
<keyword evidence="6 8" id="KW-0472">Membrane</keyword>
<evidence type="ECO:0000256" key="8">
    <source>
        <dbReference type="SAM" id="Phobius"/>
    </source>
</evidence>
<feature type="transmembrane region" description="Helical" evidence="8">
    <location>
        <begin position="87"/>
        <end position="107"/>
    </location>
</feature>
<sequence length="525" mass="56516">GELWAFLVGWNVLLEYLIGGAAVARAWSGYLDSIFGHSIRSFTQIHVGVWQVPILGHYPDFLAAGILLLASAFVSCGARVSSWLNHTFSAISLLVILFIIILGFTLAQPHNWSAREGGFAPFGFSGVMAGTASCFFAFVGFDVIAASSEEAQNPRRAVPVAIAIALSLAASAYILVSTVLTLMVPWYSLEPDSALADAFYRRGYSWAGFIVATGSICAMNTVLLSNLFSLPRVVYAMAVDGLFFQVFAQVHPRTQVPVIGILVFGSLMAVLALLLDLEALVQFLSMGTLLAYTFVAASIIVLRFQKASPSSSPGPASPGPLSKEYSSFSDHLQLVGTEQVSVPEPGQLRPALRRYLSFLSGCSPGAAVSWAFSILVVSAVALACVLIFGNSALHLPRWGYILLLLLSSAMFLLSLLILGAHQQQHRQDVFQIPMVPLTPALSILLNICLMLKLSYLTWVRFCIWLLIGLAVYFGYGIRHSKQNQQEAPGPTATQYVVFPSGSLEETVQAVQPPSQAPVPAPAPTE</sequence>
<protein>
    <submittedName>
        <fullName evidence="10">Solute carrier family 7 member 4</fullName>
    </submittedName>
</protein>
<feature type="transmembrane region" description="Helical" evidence="8">
    <location>
        <begin position="355"/>
        <end position="388"/>
    </location>
</feature>
<reference evidence="10" key="2">
    <citation type="submission" date="2025-09" db="UniProtKB">
        <authorList>
            <consortium name="Ensembl"/>
        </authorList>
    </citation>
    <scope>IDENTIFICATION</scope>
</reference>
<feature type="transmembrane region" description="Helical" evidence="8">
    <location>
        <begin position="256"/>
        <end position="275"/>
    </location>
</feature>
<evidence type="ECO:0000256" key="2">
    <source>
        <dbReference type="ARBA" id="ARBA00022448"/>
    </source>
</evidence>
<dbReference type="Gene3D" id="1.20.1740.10">
    <property type="entry name" value="Amino acid/polyamine transporter I"/>
    <property type="match status" value="2"/>
</dbReference>
<evidence type="ECO:0000256" key="4">
    <source>
        <dbReference type="ARBA" id="ARBA00022970"/>
    </source>
</evidence>
<keyword evidence="5 8" id="KW-1133">Transmembrane helix</keyword>
<evidence type="ECO:0000256" key="6">
    <source>
        <dbReference type="ARBA" id="ARBA00023136"/>
    </source>
</evidence>
<keyword evidence="11" id="KW-1185">Reference proteome</keyword>
<evidence type="ECO:0000313" key="11">
    <source>
        <dbReference type="Proteomes" id="UP000233160"/>
    </source>
</evidence>
<organism evidence="10 11">
    <name type="scientific">Propithecus coquereli</name>
    <name type="common">Coquerel's sifaka</name>
    <name type="synonym">Propithecus verreauxi coquereli</name>
    <dbReference type="NCBI Taxonomy" id="379532"/>
    <lineage>
        <taxon>Eukaryota</taxon>
        <taxon>Metazoa</taxon>
        <taxon>Chordata</taxon>
        <taxon>Craniata</taxon>
        <taxon>Vertebrata</taxon>
        <taxon>Euteleostomi</taxon>
        <taxon>Mammalia</taxon>
        <taxon>Eutheria</taxon>
        <taxon>Euarchontoglires</taxon>
        <taxon>Primates</taxon>
        <taxon>Strepsirrhini</taxon>
        <taxon>Lemuriformes</taxon>
        <taxon>Indriidae</taxon>
        <taxon>Propithecus</taxon>
    </lineage>
</organism>
<keyword evidence="3 8" id="KW-0812">Transmembrane</keyword>
<accession>A0A2K6FGZ7</accession>
<evidence type="ECO:0000259" key="9">
    <source>
        <dbReference type="Pfam" id="PF13906"/>
    </source>
</evidence>
<reference evidence="10" key="1">
    <citation type="submission" date="2025-08" db="UniProtKB">
        <authorList>
            <consortium name="Ensembl"/>
        </authorList>
    </citation>
    <scope>IDENTIFICATION</scope>
</reference>
<gene>
    <name evidence="10" type="primary">SLC7A4</name>
</gene>
<dbReference type="PANTHER" id="PTHR43243">
    <property type="entry name" value="INNER MEMBRANE TRANSPORTER YGJI-RELATED"/>
    <property type="match status" value="1"/>
</dbReference>
<feature type="transmembrane region" description="Helical" evidence="8">
    <location>
        <begin position="119"/>
        <end position="145"/>
    </location>
</feature>
<feature type="transmembrane region" description="Helical" evidence="8">
    <location>
        <begin position="432"/>
        <end position="452"/>
    </location>
</feature>
<dbReference type="Ensembl" id="ENSPCOT00000023854.1">
    <property type="protein sequence ID" value="ENSPCOP00000013251.1"/>
    <property type="gene ID" value="ENSPCOG00000018229.1"/>
</dbReference>
<evidence type="ECO:0000256" key="1">
    <source>
        <dbReference type="ARBA" id="ARBA00004141"/>
    </source>
</evidence>
<keyword evidence="2" id="KW-0813">Transport</keyword>
<feature type="transmembrane region" description="Helical" evidence="8">
    <location>
        <begin position="61"/>
        <end position="80"/>
    </location>
</feature>
<dbReference type="Pfam" id="PF13520">
    <property type="entry name" value="AA_permease_2"/>
    <property type="match status" value="1"/>
</dbReference>
<dbReference type="Proteomes" id="UP000233160">
    <property type="component" value="Unassembled WGS sequence"/>
</dbReference>
<feature type="transmembrane region" description="Helical" evidence="8">
    <location>
        <begin position="157"/>
        <end position="184"/>
    </location>
</feature>
<feature type="transmembrane region" description="Helical" evidence="8">
    <location>
        <begin position="458"/>
        <end position="475"/>
    </location>
</feature>
<dbReference type="AlphaFoldDB" id="A0A2K6FGZ7"/>
<dbReference type="GeneTree" id="ENSGT00940000154637"/>
<evidence type="ECO:0000256" key="5">
    <source>
        <dbReference type="ARBA" id="ARBA00022989"/>
    </source>
</evidence>
<dbReference type="Pfam" id="PF13906">
    <property type="entry name" value="AA_permease_C"/>
    <property type="match status" value="1"/>
</dbReference>